<dbReference type="InterPro" id="IPR003748">
    <property type="entry name" value="DUF169"/>
</dbReference>
<dbReference type="STRING" id="39060.SAMN05660706_13139"/>
<protein>
    <submittedName>
        <fullName evidence="1">Uncharacterized conserved protein, DUF169 family</fullName>
    </submittedName>
</protein>
<proteinExistence type="predicted"/>
<dbReference type="AlphaFoldDB" id="A0A1I6EA81"/>
<gene>
    <name evidence="1" type="ORF">SAMN05660706_13139</name>
</gene>
<reference evidence="2" key="1">
    <citation type="submission" date="2016-10" db="EMBL/GenBank/DDBJ databases">
        <authorList>
            <person name="Varghese N."/>
            <person name="Submissions S."/>
        </authorList>
    </citation>
    <scope>NUCLEOTIDE SEQUENCE [LARGE SCALE GENOMIC DNA]</scope>
    <source>
        <strain evidence="2">DSM 3669</strain>
    </source>
</reference>
<name>A0A1I6EA81_9FIRM</name>
<accession>A0A1I6EA81</accession>
<dbReference type="Pfam" id="PF02596">
    <property type="entry name" value="DUF169"/>
    <property type="match status" value="1"/>
</dbReference>
<dbReference type="OrthoDB" id="9779322at2"/>
<dbReference type="EMBL" id="FOYM01000031">
    <property type="protein sequence ID" value="SFR14471.1"/>
    <property type="molecule type" value="Genomic_DNA"/>
</dbReference>
<organism evidence="1 2">
    <name type="scientific">Desulfoscipio geothermicus DSM 3669</name>
    <dbReference type="NCBI Taxonomy" id="1121426"/>
    <lineage>
        <taxon>Bacteria</taxon>
        <taxon>Bacillati</taxon>
        <taxon>Bacillota</taxon>
        <taxon>Clostridia</taxon>
        <taxon>Eubacteriales</taxon>
        <taxon>Desulfallaceae</taxon>
        <taxon>Desulfoscipio</taxon>
    </lineage>
</organism>
<evidence type="ECO:0000313" key="1">
    <source>
        <dbReference type="EMBL" id="SFR14471.1"/>
    </source>
</evidence>
<dbReference type="RefSeq" id="WP_092486529.1">
    <property type="nucleotide sequence ID" value="NZ_FOYM01000031.1"/>
</dbReference>
<keyword evidence="2" id="KW-1185">Reference proteome</keyword>
<sequence>MHSAIAKAIELKYSPVAVLWTNEKPEGALQFKEGRWGCVVAMLRAAATGKTAVFDRKTFGCMGGGTGLGFGNLYENFPGGIENFYSFLSNGNKEFCRTEMGKNIVRNMPALEHGERYVKTPQLTAKFVEALPMRDVPAEYVVYKPLEQVEDNEELKVVVFLANPDQLSALVVLANYAREAGVHVIAPFGAGCHQTCLLPYSEGEEETPRAIIGLTDISARKQVDKDILSFAVPYKMFLEMEDNVAGSFLEREEWQKVLERNR</sequence>
<dbReference type="Proteomes" id="UP000199584">
    <property type="component" value="Unassembled WGS sequence"/>
</dbReference>
<evidence type="ECO:0000313" key="2">
    <source>
        <dbReference type="Proteomes" id="UP000199584"/>
    </source>
</evidence>